<evidence type="ECO:0000313" key="2">
    <source>
        <dbReference type="Proteomes" id="UP000821865"/>
    </source>
</evidence>
<organism evidence="1 2">
    <name type="scientific">Dermacentor silvarum</name>
    <name type="common">Tick</name>
    <dbReference type="NCBI Taxonomy" id="543639"/>
    <lineage>
        <taxon>Eukaryota</taxon>
        <taxon>Metazoa</taxon>
        <taxon>Ecdysozoa</taxon>
        <taxon>Arthropoda</taxon>
        <taxon>Chelicerata</taxon>
        <taxon>Arachnida</taxon>
        <taxon>Acari</taxon>
        <taxon>Parasitiformes</taxon>
        <taxon>Ixodida</taxon>
        <taxon>Ixodoidea</taxon>
        <taxon>Ixodidae</taxon>
        <taxon>Rhipicephalinae</taxon>
        <taxon>Dermacentor</taxon>
    </lineage>
</organism>
<sequence>MYAEFIEYVDRYFSTLLPLLRPLVYSNGGPIVAVQVENEYGSYHVCDTAYMVHLRDLLRRYLGHDVVLYTVDNAIDKMLQCGKVDGAHATVDFGTVLRTTRQVTGVEESFMMQRLHQERGPLLNAEFYTGWLDHWAQPHHVINTSAVARHLDKMLGMNASVSMQVSASCSRLYMFHGGTSFGFKSGANEDCGYEPTPTSYDYDAPMTEAGDPTDKFVVIRAVISKHLSLPSVPVPRPKTKMALPPIELKHMFGLSELREMYAHVTTTSEIPLSFERIRQTYQGLLSRMDDVYETMISVTRGQRLTVLVESQGRNAFGNLNDVKGSAYLNGFNLGRYWTPMGPQKALYVPSVLFKPKNILNVVELEQAPCGDDSNLCTARFVDTPEINSAVPMHLTAYNCTP</sequence>
<name>A0ACB8CUF8_DERSI</name>
<accession>A0ACB8CUF8</accession>
<proteinExistence type="predicted"/>
<comment type="caution">
    <text evidence="1">The sequence shown here is derived from an EMBL/GenBank/DDBJ whole genome shotgun (WGS) entry which is preliminary data.</text>
</comment>
<reference evidence="1" key="1">
    <citation type="submission" date="2020-05" db="EMBL/GenBank/DDBJ databases">
        <title>Large-scale comparative analyses of tick genomes elucidate their genetic diversity and vector capacities.</title>
        <authorList>
            <person name="Jia N."/>
            <person name="Wang J."/>
            <person name="Shi W."/>
            <person name="Du L."/>
            <person name="Sun Y."/>
            <person name="Zhan W."/>
            <person name="Jiang J."/>
            <person name="Wang Q."/>
            <person name="Zhang B."/>
            <person name="Ji P."/>
            <person name="Sakyi L.B."/>
            <person name="Cui X."/>
            <person name="Yuan T."/>
            <person name="Jiang B."/>
            <person name="Yang W."/>
            <person name="Lam T.T.-Y."/>
            <person name="Chang Q."/>
            <person name="Ding S."/>
            <person name="Wang X."/>
            <person name="Zhu J."/>
            <person name="Ruan X."/>
            <person name="Zhao L."/>
            <person name="Wei J."/>
            <person name="Que T."/>
            <person name="Du C."/>
            <person name="Cheng J."/>
            <person name="Dai P."/>
            <person name="Han X."/>
            <person name="Huang E."/>
            <person name="Gao Y."/>
            <person name="Liu J."/>
            <person name="Shao H."/>
            <person name="Ye R."/>
            <person name="Li L."/>
            <person name="Wei W."/>
            <person name="Wang X."/>
            <person name="Wang C."/>
            <person name="Yang T."/>
            <person name="Huo Q."/>
            <person name="Li W."/>
            <person name="Guo W."/>
            <person name="Chen H."/>
            <person name="Zhou L."/>
            <person name="Ni X."/>
            <person name="Tian J."/>
            <person name="Zhou Y."/>
            <person name="Sheng Y."/>
            <person name="Liu T."/>
            <person name="Pan Y."/>
            <person name="Xia L."/>
            <person name="Li J."/>
            <person name="Zhao F."/>
            <person name="Cao W."/>
        </authorList>
    </citation>
    <scope>NUCLEOTIDE SEQUENCE</scope>
    <source>
        <strain evidence="1">Dsil-2018</strain>
    </source>
</reference>
<gene>
    <name evidence="1" type="ORF">HPB49_001068</name>
</gene>
<dbReference type="Proteomes" id="UP000821865">
    <property type="component" value="Chromosome 4"/>
</dbReference>
<evidence type="ECO:0000313" key="1">
    <source>
        <dbReference type="EMBL" id="KAH7952779.1"/>
    </source>
</evidence>
<keyword evidence="2" id="KW-1185">Reference proteome</keyword>
<protein>
    <submittedName>
        <fullName evidence="1">Uncharacterized protein</fullName>
    </submittedName>
</protein>
<dbReference type="EMBL" id="CM023473">
    <property type="protein sequence ID" value="KAH7952779.1"/>
    <property type="molecule type" value="Genomic_DNA"/>
</dbReference>